<comment type="caution">
    <text evidence="2">The sequence shown here is derived from an EMBL/GenBank/DDBJ whole genome shotgun (WGS) entry which is preliminary data.</text>
</comment>
<evidence type="ECO:0000313" key="2">
    <source>
        <dbReference type="EMBL" id="KAK9151975.1"/>
    </source>
</evidence>
<protein>
    <submittedName>
        <fullName evidence="2">Uncharacterized protein</fullName>
    </submittedName>
</protein>
<feature type="region of interest" description="Disordered" evidence="1">
    <location>
        <begin position="24"/>
        <end position="107"/>
    </location>
</feature>
<evidence type="ECO:0000313" key="3">
    <source>
        <dbReference type="Proteomes" id="UP001420932"/>
    </source>
</evidence>
<dbReference type="EMBL" id="JBBNAF010000004">
    <property type="protein sequence ID" value="KAK9151975.1"/>
    <property type="molecule type" value="Genomic_DNA"/>
</dbReference>
<gene>
    <name evidence="2" type="ORF">Syun_010284</name>
</gene>
<feature type="compositionally biased region" description="Acidic residues" evidence="1">
    <location>
        <begin position="29"/>
        <end position="48"/>
    </location>
</feature>
<organism evidence="2 3">
    <name type="scientific">Stephania yunnanensis</name>
    <dbReference type="NCBI Taxonomy" id="152371"/>
    <lineage>
        <taxon>Eukaryota</taxon>
        <taxon>Viridiplantae</taxon>
        <taxon>Streptophyta</taxon>
        <taxon>Embryophyta</taxon>
        <taxon>Tracheophyta</taxon>
        <taxon>Spermatophyta</taxon>
        <taxon>Magnoliopsida</taxon>
        <taxon>Ranunculales</taxon>
        <taxon>Menispermaceae</taxon>
        <taxon>Menispermoideae</taxon>
        <taxon>Cissampelideae</taxon>
        <taxon>Stephania</taxon>
    </lineage>
</organism>
<proteinExistence type="predicted"/>
<keyword evidence="3" id="KW-1185">Reference proteome</keyword>
<dbReference type="Proteomes" id="UP001420932">
    <property type="component" value="Unassembled WGS sequence"/>
</dbReference>
<dbReference type="AlphaFoldDB" id="A0AAP0PRM9"/>
<reference evidence="2 3" key="1">
    <citation type="submission" date="2024-01" db="EMBL/GenBank/DDBJ databases">
        <title>Genome assemblies of Stephania.</title>
        <authorList>
            <person name="Yang L."/>
        </authorList>
    </citation>
    <scope>NUCLEOTIDE SEQUENCE [LARGE SCALE GENOMIC DNA]</scope>
    <source>
        <strain evidence="2">YNDBR</strain>
        <tissue evidence="2">Leaf</tissue>
    </source>
</reference>
<evidence type="ECO:0000256" key="1">
    <source>
        <dbReference type="SAM" id="MobiDB-lite"/>
    </source>
</evidence>
<sequence length="145" mass="16689">MDLSSEEEVEEVWPLRILIALKTAARRDDDEEDGSNEEDEEEEIEDDAVWPPFAMSYALRSRIGEEESDEEDESANRRIGEEDSGLVPVLSANRRRRQTRREDEEEELADVVGIEELARMWCPLKKSRGCGGRTRADVVAIEERH</sequence>
<name>A0AAP0PRM9_9MAGN</name>
<accession>A0AAP0PRM9</accession>